<dbReference type="EMBL" id="CP039543">
    <property type="protein sequence ID" value="QJT11436.1"/>
    <property type="molecule type" value="Genomic_DNA"/>
</dbReference>
<dbReference type="Gene3D" id="1.20.1440.20">
    <property type="entry name" value="LemA-like domain"/>
    <property type="match status" value="1"/>
</dbReference>
<dbReference type="InterPro" id="IPR007156">
    <property type="entry name" value="MamQ_LemA"/>
</dbReference>
<evidence type="ECO:0000256" key="2">
    <source>
        <dbReference type="ARBA" id="ARBA00008854"/>
    </source>
</evidence>
<dbReference type="Proteomes" id="UP000503251">
    <property type="component" value="Chromosome"/>
</dbReference>
<dbReference type="EMBL" id="QMIF01000014">
    <property type="protein sequence ID" value="TVM31790.1"/>
    <property type="molecule type" value="Genomic_DNA"/>
</dbReference>
<proteinExistence type="inferred from homology"/>
<dbReference type="Proteomes" id="UP000434052">
    <property type="component" value="Unassembled WGS sequence"/>
</dbReference>
<evidence type="ECO:0000313" key="8">
    <source>
        <dbReference type="Proteomes" id="UP000434052"/>
    </source>
</evidence>
<evidence type="ECO:0000313" key="9">
    <source>
        <dbReference type="Proteomes" id="UP000503251"/>
    </source>
</evidence>
<evidence type="ECO:0000313" key="6">
    <source>
        <dbReference type="EMBL" id="QJT11436.1"/>
    </source>
</evidence>
<evidence type="ECO:0000313" key="7">
    <source>
        <dbReference type="EMBL" id="TVM31790.1"/>
    </source>
</evidence>
<gene>
    <name evidence="7" type="ORF">DQK91_17730</name>
    <name evidence="6" type="ORF">E8L03_19940</name>
</gene>
<keyword evidence="9" id="KW-1185">Reference proteome</keyword>
<reference evidence="7 8" key="1">
    <citation type="submission" date="2018-06" db="EMBL/GenBank/DDBJ databases">
        <title>Complete genome of Desulfovibrio marinus P48SEP.</title>
        <authorList>
            <person name="Crispim J.S."/>
            <person name="Vidigal P.M.P."/>
            <person name="Silva L.C.F."/>
            <person name="Araujo L.C."/>
            <person name="Laguardia C.N."/>
            <person name="Dias R.S."/>
            <person name="Sousa M.P."/>
            <person name="Paula S.O."/>
            <person name="Silva C."/>
        </authorList>
    </citation>
    <scope>NUCLEOTIDE SEQUENCE [LARGE SCALE GENOMIC DNA]</scope>
    <source>
        <strain evidence="7 8">P48SEP</strain>
    </source>
</reference>
<name>A0A6P1ZCA9_9BACT</name>
<dbReference type="InterPro" id="IPR023353">
    <property type="entry name" value="LemA-like_dom_sf"/>
</dbReference>
<accession>A0A6P1ZCA9</accession>
<evidence type="ECO:0000256" key="4">
    <source>
        <dbReference type="ARBA" id="ARBA00022989"/>
    </source>
</evidence>
<dbReference type="Pfam" id="PF04011">
    <property type="entry name" value="LemA"/>
    <property type="match status" value="1"/>
</dbReference>
<dbReference type="OrthoDB" id="9804152at2"/>
<evidence type="ECO:0000256" key="1">
    <source>
        <dbReference type="ARBA" id="ARBA00004167"/>
    </source>
</evidence>
<dbReference type="PANTHER" id="PTHR34478">
    <property type="entry name" value="PROTEIN LEMA"/>
    <property type="match status" value="1"/>
</dbReference>
<organism evidence="7 8">
    <name type="scientific">Oceanidesulfovibrio marinus</name>
    <dbReference type="NCBI Taxonomy" id="370038"/>
    <lineage>
        <taxon>Bacteria</taxon>
        <taxon>Pseudomonadati</taxon>
        <taxon>Thermodesulfobacteriota</taxon>
        <taxon>Desulfovibrionia</taxon>
        <taxon>Desulfovibrionales</taxon>
        <taxon>Desulfovibrionaceae</taxon>
        <taxon>Oceanidesulfovibrio</taxon>
    </lineage>
</organism>
<evidence type="ECO:0000256" key="5">
    <source>
        <dbReference type="ARBA" id="ARBA00023136"/>
    </source>
</evidence>
<dbReference type="AlphaFoldDB" id="A0A6P1ZCA9"/>
<keyword evidence="4" id="KW-1133">Transmembrane helix</keyword>
<sequence length="184" mass="20565">MLIVLAVLAALVLYVIAVFNGLVRKRNLVDEAFSGIDVQLKKRTDLIPNLVNTVKGYMEHERGVLEQVTRYRAEAQRAGEQGDMAERAKAEGLLGQALGRLFAVAENYPDLKANQNFLDLQAQLSQVENDIQLARRYYNGTVRNLNIAVESFPSNLVANSFGFSKAEFFELEAESDRAVPKVEF</sequence>
<comment type="subcellular location">
    <subcellularLocation>
        <location evidence="1">Membrane</location>
        <topology evidence="1">Single-pass membrane protein</topology>
    </subcellularLocation>
</comment>
<dbReference type="PANTHER" id="PTHR34478:SF1">
    <property type="entry name" value="PROTEIN LEMA"/>
    <property type="match status" value="1"/>
</dbReference>
<comment type="similarity">
    <text evidence="2">Belongs to the LemA family.</text>
</comment>
<keyword evidence="5" id="KW-0472">Membrane</keyword>
<protein>
    <submittedName>
        <fullName evidence="7">LemA family protein</fullName>
    </submittedName>
</protein>
<reference evidence="6 9" key="2">
    <citation type="submission" date="2019-04" db="EMBL/GenBank/DDBJ databases">
        <title>Isolation and culture of sulfate reducing bacteria from the cold seep of the South China Sea.</title>
        <authorList>
            <person name="Sun C."/>
            <person name="Liu R."/>
        </authorList>
    </citation>
    <scope>NUCLEOTIDE SEQUENCE [LARGE SCALE GENOMIC DNA]</scope>
    <source>
        <strain evidence="6 9">CS1</strain>
    </source>
</reference>
<dbReference type="SUPFAM" id="SSF140478">
    <property type="entry name" value="LemA-like"/>
    <property type="match status" value="1"/>
</dbReference>
<evidence type="ECO:0000256" key="3">
    <source>
        <dbReference type="ARBA" id="ARBA00022692"/>
    </source>
</evidence>
<keyword evidence="3" id="KW-0812">Transmembrane</keyword>
<dbReference type="GO" id="GO:0016020">
    <property type="term" value="C:membrane"/>
    <property type="evidence" value="ECO:0007669"/>
    <property type="project" value="UniProtKB-SubCell"/>
</dbReference>